<dbReference type="AlphaFoldDB" id="A0A9P5TBD1"/>
<keyword evidence="5" id="KW-0547">Nucleotide-binding</keyword>
<reference evidence="10" key="2">
    <citation type="journal article" date="2020" name="Nat. Commun.">
        <title>Large-scale genome sequencing of mycorrhizal fungi provides insights into the early evolution of symbiotic traits.</title>
        <authorList>
            <person name="Miyauchi S."/>
            <person name="Kiss E."/>
            <person name="Kuo A."/>
            <person name="Drula E."/>
            <person name="Kohler A."/>
            <person name="Sanchez-Garcia M."/>
            <person name="Morin E."/>
            <person name="Andreopoulos B."/>
            <person name="Barry K.W."/>
            <person name="Bonito G."/>
            <person name="Buee M."/>
            <person name="Carver A."/>
            <person name="Chen C."/>
            <person name="Cichocki N."/>
            <person name="Clum A."/>
            <person name="Culley D."/>
            <person name="Crous P.W."/>
            <person name="Fauchery L."/>
            <person name="Girlanda M."/>
            <person name="Hayes R.D."/>
            <person name="Keri Z."/>
            <person name="LaButti K."/>
            <person name="Lipzen A."/>
            <person name="Lombard V."/>
            <person name="Magnuson J."/>
            <person name="Maillard F."/>
            <person name="Murat C."/>
            <person name="Nolan M."/>
            <person name="Ohm R.A."/>
            <person name="Pangilinan J."/>
            <person name="Pereira M.F."/>
            <person name="Perotto S."/>
            <person name="Peter M."/>
            <person name="Pfister S."/>
            <person name="Riley R."/>
            <person name="Sitrit Y."/>
            <person name="Stielow J.B."/>
            <person name="Szollosi G."/>
            <person name="Zifcakova L."/>
            <person name="Stursova M."/>
            <person name="Spatafora J.W."/>
            <person name="Tedersoo L."/>
            <person name="Vaario L.M."/>
            <person name="Yamada A."/>
            <person name="Yan M."/>
            <person name="Wang P."/>
            <person name="Xu J."/>
            <person name="Bruns T."/>
            <person name="Baldrian P."/>
            <person name="Vilgalys R."/>
            <person name="Dunand C."/>
            <person name="Henrissat B."/>
            <person name="Grigoriev I.V."/>
            <person name="Hibbett D."/>
            <person name="Nagy L.G."/>
            <person name="Martin F.M."/>
        </authorList>
    </citation>
    <scope>NUCLEOTIDE SEQUENCE</scope>
    <source>
        <strain evidence="10">Prilba</strain>
    </source>
</reference>
<evidence type="ECO:0000256" key="6">
    <source>
        <dbReference type="ARBA" id="ARBA00022777"/>
    </source>
</evidence>
<dbReference type="Proteomes" id="UP000759537">
    <property type="component" value="Unassembled WGS sequence"/>
</dbReference>
<evidence type="ECO:0000256" key="3">
    <source>
        <dbReference type="ARBA" id="ARBA00012054"/>
    </source>
</evidence>
<evidence type="ECO:0000256" key="8">
    <source>
        <dbReference type="ARBA" id="ARBA00029835"/>
    </source>
</evidence>
<proteinExistence type="inferred from homology"/>
<reference evidence="10" key="1">
    <citation type="submission" date="2019-10" db="EMBL/GenBank/DDBJ databases">
        <authorList>
            <consortium name="DOE Joint Genome Institute"/>
            <person name="Kuo A."/>
            <person name="Miyauchi S."/>
            <person name="Kiss E."/>
            <person name="Drula E."/>
            <person name="Kohler A."/>
            <person name="Sanchez-Garcia M."/>
            <person name="Andreopoulos B."/>
            <person name="Barry K.W."/>
            <person name="Bonito G."/>
            <person name="Buee M."/>
            <person name="Carver A."/>
            <person name="Chen C."/>
            <person name="Cichocki N."/>
            <person name="Clum A."/>
            <person name="Culley D."/>
            <person name="Crous P.W."/>
            <person name="Fauchery L."/>
            <person name="Girlanda M."/>
            <person name="Hayes R."/>
            <person name="Keri Z."/>
            <person name="LaButti K."/>
            <person name="Lipzen A."/>
            <person name="Lombard V."/>
            <person name="Magnuson J."/>
            <person name="Maillard F."/>
            <person name="Morin E."/>
            <person name="Murat C."/>
            <person name="Nolan M."/>
            <person name="Ohm R."/>
            <person name="Pangilinan J."/>
            <person name="Pereira M."/>
            <person name="Perotto S."/>
            <person name="Peter M."/>
            <person name="Riley R."/>
            <person name="Sitrit Y."/>
            <person name="Stielow B."/>
            <person name="Szollosi G."/>
            <person name="Zifcakova L."/>
            <person name="Stursova M."/>
            <person name="Spatafora J.W."/>
            <person name="Tedersoo L."/>
            <person name="Vaario L.-M."/>
            <person name="Yamada A."/>
            <person name="Yan M."/>
            <person name="Wang P."/>
            <person name="Xu J."/>
            <person name="Bruns T."/>
            <person name="Baldrian P."/>
            <person name="Vilgalys R."/>
            <person name="Henrissat B."/>
            <person name="Grigoriev I.V."/>
            <person name="Hibbett D."/>
            <person name="Nagy L.G."/>
            <person name="Martin F.M."/>
        </authorList>
    </citation>
    <scope>NUCLEOTIDE SEQUENCE</scope>
    <source>
        <strain evidence="10">Prilba</strain>
    </source>
</reference>
<comment type="similarity">
    <text evidence="2">Belongs to the gluconokinase GntK/GntV family.</text>
</comment>
<name>A0A9P5TBD1_9AGAM</name>
<protein>
    <recommendedName>
        <fullName evidence="3">gluconokinase</fullName>
        <ecNumber evidence="3">2.7.1.12</ecNumber>
    </recommendedName>
    <alternativeName>
        <fullName evidence="8">Gluconate kinase</fullName>
    </alternativeName>
</protein>
<dbReference type="EMBL" id="WHVB01000004">
    <property type="protein sequence ID" value="KAF8483603.1"/>
    <property type="molecule type" value="Genomic_DNA"/>
</dbReference>
<sequence>MSSTGENKSDGASFSTGTSGVVIVVMGVSGSGKTTLGMALAEALSLPFIDADDLHSEANKDKMSRGEPLTDADRGPWLARVRRAAVEAAENSTRGTMSGVIVACSALKASYRKVLRGECVNLDPETDPRGGACGEAVAGVSAEISDRGLPAAEGWREGPTDKEKLAEVWLARAPPLRTYFVHPFGAQTALLERMMNRESHFMKANMLTSQLETLENPAERGEGGIVEIRLEANTKEQVRAALEGLGEVVLPYM</sequence>
<dbReference type="EC" id="2.7.1.12" evidence="3"/>
<dbReference type="CDD" id="cd02021">
    <property type="entry name" value="GntK"/>
    <property type="match status" value="1"/>
</dbReference>
<gene>
    <name evidence="10" type="ORF">DFH94DRAFT_317977</name>
</gene>
<keyword evidence="7" id="KW-0067">ATP-binding</keyword>
<dbReference type="InterPro" id="IPR027417">
    <property type="entry name" value="P-loop_NTPase"/>
</dbReference>
<dbReference type="Pfam" id="PF01202">
    <property type="entry name" value="SKI"/>
    <property type="match status" value="1"/>
</dbReference>
<dbReference type="OrthoDB" id="275177at2759"/>
<dbReference type="InterPro" id="IPR031322">
    <property type="entry name" value="Shikimate/glucono_kinase"/>
</dbReference>
<keyword evidence="11" id="KW-1185">Reference proteome</keyword>
<comment type="pathway">
    <text evidence="1">Carbohydrate acid metabolism; D-gluconate degradation.</text>
</comment>
<accession>A0A9P5TBD1</accession>
<dbReference type="InterPro" id="IPR006001">
    <property type="entry name" value="Therm_gnt_kin"/>
</dbReference>
<dbReference type="PANTHER" id="PTHR43442:SF3">
    <property type="entry name" value="GLUCONOKINASE-RELATED"/>
    <property type="match status" value="1"/>
</dbReference>
<evidence type="ECO:0000256" key="1">
    <source>
        <dbReference type="ARBA" id="ARBA00004875"/>
    </source>
</evidence>
<comment type="catalytic activity">
    <reaction evidence="9">
        <text>D-gluconate + ATP = 6-phospho-D-gluconate + ADP + H(+)</text>
        <dbReference type="Rhea" id="RHEA:19433"/>
        <dbReference type="ChEBI" id="CHEBI:15378"/>
        <dbReference type="ChEBI" id="CHEBI:18391"/>
        <dbReference type="ChEBI" id="CHEBI:30616"/>
        <dbReference type="ChEBI" id="CHEBI:58759"/>
        <dbReference type="ChEBI" id="CHEBI:456216"/>
        <dbReference type="EC" id="2.7.1.12"/>
    </reaction>
</comment>
<evidence type="ECO:0000256" key="2">
    <source>
        <dbReference type="ARBA" id="ARBA00008420"/>
    </source>
</evidence>
<evidence type="ECO:0000256" key="9">
    <source>
        <dbReference type="ARBA" id="ARBA00048090"/>
    </source>
</evidence>
<dbReference type="Gene3D" id="3.40.50.300">
    <property type="entry name" value="P-loop containing nucleotide triphosphate hydrolases"/>
    <property type="match status" value="1"/>
</dbReference>
<organism evidence="10 11">
    <name type="scientific">Russula ochroleuca</name>
    <dbReference type="NCBI Taxonomy" id="152965"/>
    <lineage>
        <taxon>Eukaryota</taxon>
        <taxon>Fungi</taxon>
        <taxon>Dikarya</taxon>
        <taxon>Basidiomycota</taxon>
        <taxon>Agaricomycotina</taxon>
        <taxon>Agaricomycetes</taxon>
        <taxon>Russulales</taxon>
        <taxon>Russulaceae</taxon>
        <taxon>Russula</taxon>
    </lineage>
</organism>
<evidence type="ECO:0000256" key="7">
    <source>
        <dbReference type="ARBA" id="ARBA00022840"/>
    </source>
</evidence>
<dbReference type="GO" id="GO:0005975">
    <property type="term" value="P:carbohydrate metabolic process"/>
    <property type="evidence" value="ECO:0007669"/>
    <property type="project" value="InterPro"/>
</dbReference>
<keyword evidence="6 10" id="KW-0418">Kinase</keyword>
<dbReference type="PANTHER" id="PTHR43442">
    <property type="entry name" value="GLUCONOKINASE-RELATED"/>
    <property type="match status" value="1"/>
</dbReference>
<dbReference type="GO" id="GO:0005737">
    <property type="term" value="C:cytoplasm"/>
    <property type="evidence" value="ECO:0007669"/>
    <property type="project" value="TreeGrafter"/>
</dbReference>
<keyword evidence="4" id="KW-0808">Transferase</keyword>
<evidence type="ECO:0000256" key="5">
    <source>
        <dbReference type="ARBA" id="ARBA00022741"/>
    </source>
</evidence>
<dbReference type="SUPFAM" id="SSF52540">
    <property type="entry name" value="P-loop containing nucleoside triphosphate hydrolases"/>
    <property type="match status" value="1"/>
</dbReference>
<dbReference type="GO" id="GO:0046316">
    <property type="term" value="F:gluconokinase activity"/>
    <property type="evidence" value="ECO:0007669"/>
    <property type="project" value="UniProtKB-EC"/>
</dbReference>
<comment type="caution">
    <text evidence="10">The sequence shown here is derived from an EMBL/GenBank/DDBJ whole genome shotgun (WGS) entry which is preliminary data.</text>
</comment>
<evidence type="ECO:0000256" key="4">
    <source>
        <dbReference type="ARBA" id="ARBA00022679"/>
    </source>
</evidence>
<evidence type="ECO:0000313" key="10">
    <source>
        <dbReference type="EMBL" id="KAF8483603.1"/>
    </source>
</evidence>
<dbReference type="GO" id="GO:0005524">
    <property type="term" value="F:ATP binding"/>
    <property type="evidence" value="ECO:0007669"/>
    <property type="project" value="UniProtKB-KW"/>
</dbReference>
<evidence type="ECO:0000313" key="11">
    <source>
        <dbReference type="Proteomes" id="UP000759537"/>
    </source>
</evidence>